<name>A0A0F9UVP5_9ZZZZ</name>
<gene>
    <name evidence="1" type="ORF">LCGC14_0176430</name>
</gene>
<organism evidence="1">
    <name type="scientific">marine sediment metagenome</name>
    <dbReference type="NCBI Taxonomy" id="412755"/>
    <lineage>
        <taxon>unclassified sequences</taxon>
        <taxon>metagenomes</taxon>
        <taxon>ecological metagenomes</taxon>
    </lineage>
</organism>
<sequence>MNIIEKTMNRFKHRNTTQYYEVDGALPFNLFIQKNWRKGADRYLSIIVIPLVYNKHSGEMCIEIKTPFWRRTKGISIPIEINKLIQRDLGIPTTIARGDGRLFADLHGISIIVESNEYDYIKKIYQKSRDWK</sequence>
<evidence type="ECO:0000313" key="1">
    <source>
        <dbReference type="EMBL" id="KKN95774.1"/>
    </source>
</evidence>
<accession>A0A0F9UVP5</accession>
<dbReference type="AlphaFoldDB" id="A0A0F9UVP5"/>
<comment type="caution">
    <text evidence="1">The sequence shown here is derived from an EMBL/GenBank/DDBJ whole genome shotgun (WGS) entry which is preliminary data.</text>
</comment>
<proteinExistence type="predicted"/>
<dbReference type="EMBL" id="LAZR01000069">
    <property type="protein sequence ID" value="KKN95774.1"/>
    <property type="molecule type" value="Genomic_DNA"/>
</dbReference>
<reference evidence="1" key="1">
    <citation type="journal article" date="2015" name="Nature">
        <title>Complex archaea that bridge the gap between prokaryotes and eukaryotes.</title>
        <authorList>
            <person name="Spang A."/>
            <person name="Saw J.H."/>
            <person name="Jorgensen S.L."/>
            <person name="Zaremba-Niedzwiedzka K."/>
            <person name="Martijn J."/>
            <person name="Lind A.E."/>
            <person name="van Eijk R."/>
            <person name="Schleper C."/>
            <person name="Guy L."/>
            <person name="Ettema T.J."/>
        </authorList>
    </citation>
    <scope>NUCLEOTIDE SEQUENCE</scope>
</reference>
<protein>
    <submittedName>
        <fullName evidence="1">Uncharacterized protein</fullName>
    </submittedName>
</protein>